<feature type="compositionally biased region" description="Basic and acidic residues" evidence="1">
    <location>
        <begin position="21"/>
        <end position="38"/>
    </location>
</feature>
<keyword evidence="3" id="KW-1185">Reference proteome</keyword>
<dbReference type="OrthoDB" id="5195767at2"/>
<evidence type="ECO:0000256" key="1">
    <source>
        <dbReference type="SAM" id="MobiDB-lite"/>
    </source>
</evidence>
<dbReference type="EMBL" id="FOND01000012">
    <property type="protein sequence ID" value="SFF38428.1"/>
    <property type="molecule type" value="Genomic_DNA"/>
</dbReference>
<evidence type="ECO:0000313" key="2">
    <source>
        <dbReference type="EMBL" id="SFF38428.1"/>
    </source>
</evidence>
<accession>A0A1I2I9Q7</accession>
<dbReference type="AlphaFoldDB" id="A0A1I2I9Q7"/>
<sequence length="177" mass="19051">MTTSKPKSPSMPTDAASGRVVTEDDAPRSEDAAPRTDDDQAGPGAETEELSRTRDEAEDRARELLAAEVLQSARNGSHDERARQLVLAVRRDLLVELREQEQAQARRQLAAAADSSEDAVAGVVQGVTTIVRSLVPAVLVRPEEVIETTFALADQGLRVTRRLALVITGSVRSLVTT</sequence>
<organism evidence="2 3">
    <name type="scientific">Blastococcus tunisiensis</name>
    <dbReference type="NCBI Taxonomy" id="1798228"/>
    <lineage>
        <taxon>Bacteria</taxon>
        <taxon>Bacillati</taxon>
        <taxon>Actinomycetota</taxon>
        <taxon>Actinomycetes</taxon>
        <taxon>Geodermatophilales</taxon>
        <taxon>Geodermatophilaceae</taxon>
        <taxon>Blastococcus</taxon>
    </lineage>
</organism>
<feature type="region of interest" description="Disordered" evidence="1">
    <location>
        <begin position="1"/>
        <end position="59"/>
    </location>
</feature>
<dbReference type="STRING" id="1798228.SAMN05216574_112148"/>
<name>A0A1I2I9Q7_9ACTN</name>
<gene>
    <name evidence="2" type="ORF">SAMN05216574_112148</name>
</gene>
<evidence type="ECO:0000313" key="3">
    <source>
        <dbReference type="Proteomes" id="UP000198589"/>
    </source>
</evidence>
<dbReference type="RefSeq" id="WP_092200886.1">
    <property type="nucleotide sequence ID" value="NZ_FOND01000012.1"/>
</dbReference>
<reference evidence="3" key="1">
    <citation type="submission" date="2016-10" db="EMBL/GenBank/DDBJ databases">
        <authorList>
            <person name="Varghese N."/>
            <person name="Submissions S."/>
        </authorList>
    </citation>
    <scope>NUCLEOTIDE SEQUENCE [LARGE SCALE GENOMIC DNA]</scope>
    <source>
        <strain evidence="3">DSM 46838</strain>
    </source>
</reference>
<feature type="compositionally biased region" description="Polar residues" evidence="1">
    <location>
        <begin position="1"/>
        <end position="11"/>
    </location>
</feature>
<dbReference type="Proteomes" id="UP000198589">
    <property type="component" value="Unassembled WGS sequence"/>
</dbReference>
<proteinExistence type="predicted"/>
<protein>
    <submittedName>
        <fullName evidence="2">Uncharacterized protein</fullName>
    </submittedName>
</protein>
<feature type="compositionally biased region" description="Basic and acidic residues" evidence="1">
    <location>
        <begin position="49"/>
        <end position="59"/>
    </location>
</feature>